<accession>A0ACC0P5H8</accession>
<dbReference type="EMBL" id="CM046391">
    <property type="protein sequence ID" value="KAI8560436.1"/>
    <property type="molecule type" value="Genomic_DNA"/>
</dbReference>
<dbReference type="Proteomes" id="UP001062846">
    <property type="component" value="Chromosome 4"/>
</dbReference>
<protein>
    <submittedName>
        <fullName evidence="1">Uncharacterized protein</fullName>
    </submittedName>
</protein>
<evidence type="ECO:0000313" key="1">
    <source>
        <dbReference type="EMBL" id="KAI8560436.1"/>
    </source>
</evidence>
<gene>
    <name evidence="1" type="ORF">RHMOL_Rhmol04G0255000</name>
</gene>
<sequence>MTTLMAKMAKLEVAVSKSEKISAGGIDLDHLCLYPNAKLPDKFKTPDLVKFDGSGDPKTHLYGYHAAMKLLSMGSEAMSQLFPQTLSGPAFHWFLSLDISKRRTWEDIGAAFISQYNYNSQLKMTTRELESTKMEAKESFADFVKRWRAKAALMTKRPSKRDQLHIISRNLHLVLVQASANFETFFESGLAIEDVLQSGILPREESSSSNP</sequence>
<name>A0ACC0P5H8_RHOML</name>
<reference evidence="1" key="1">
    <citation type="submission" date="2022-02" db="EMBL/GenBank/DDBJ databases">
        <title>Plant Genome Project.</title>
        <authorList>
            <person name="Zhang R.-G."/>
        </authorList>
    </citation>
    <scope>NUCLEOTIDE SEQUENCE</scope>
    <source>
        <strain evidence="1">AT1</strain>
    </source>
</reference>
<proteinExistence type="predicted"/>
<organism evidence="1 2">
    <name type="scientific">Rhododendron molle</name>
    <name type="common">Chinese azalea</name>
    <name type="synonym">Azalea mollis</name>
    <dbReference type="NCBI Taxonomy" id="49168"/>
    <lineage>
        <taxon>Eukaryota</taxon>
        <taxon>Viridiplantae</taxon>
        <taxon>Streptophyta</taxon>
        <taxon>Embryophyta</taxon>
        <taxon>Tracheophyta</taxon>
        <taxon>Spermatophyta</taxon>
        <taxon>Magnoliopsida</taxon>
        <taxon>eudicotyledons</taxon>
        <taxon>Gunneridae</taxon>
        <taxon>Pentapetalae</taxon>
        <taxon>asterids</taxon>
        <taxon>Ericales</taxon>
        <taxon>Ericaceae</taxon>
        <taxon>Ericoideae</taxon>
        <taxon>Rhodoreae</taxon>
        <taxon>Rhododendron</taxon>
    </lineage>
</organism>
<evidence type="ECO:0000313" key="2">
    <source>
        <dbReference type="Proteomes" id="UP001062846"/>
    </source>
</evidence>
<keyword evidence="2" id="KW-1185">Reference proteome</keyword>
<comment type="caution">
    <text evidence="1">The sequence shown here is derived from an EMBL/GenBank/DDBJ whole genome shotgun (WGS) entry which is preliminary data.</text>
</comment>